<dbReference type="PROSITE" id="PS51397">
    <property type="entry name" value="WLM"/>
    <property type="match status" value="1"/>
</dbReference>
<dbReference type="GO" id="GO:0006281">
    <property type="term" value="P:DNA repair"/>
    <property type="evidence" value="ECO:0007669"/>
    <property type="project" value="TreeGrafter"/>
</dbReference>
<name>A0A0C3CG15_PILCF</name>
<evidence type="ECO:0000259" key="6">
    <source>
        <dbReference type="PROSITE" id="PS50199"/>
    </source>
</evidence>
<evidence type="ECO:0000256" key="2">
    <source>
        <dbReference type="ARBA" id="ARBA00022771"/>
    </source>
</evidence>
<dbReference type="InParanoid" id="A0A0C3CG15"/>
<dbReference type="SUPFAM" id="SSF90209">
    <property type="entry name" value="Ran binding protein zinc finger-like"/>
    <property type="match status" value="1"/>
</dbReference>
<dbReference type="PROSITE" id="PS01358">
    <property type="entry name" value="ZF_RANBP2_1"/>
    <property type="match status" value="1"/>
</dbReference>
<dbReference type="STRING" id="765440.A0A0C3CG15"/>
<evidence type="ECO:0000256" key="4">
    <source>
        <dbReference type="PROSITE-ProRule" id="PRU00322"/>
    </source>
</evidence>
<dbReference type="PANTHER" id="PTHR46622:SF1">
    <property type="entry name" value="DNA-DEPENDENT METALLOPROTEASE WSS1"/>
    <property type="match status" value="1"/>
</dbReference>
<dbReference type="Pfam" id="PF08325">
    <property type="entry name" value="WLM"/>
    <property type="match status" value="1"/>
</dbReference>
<evidence type="ECO:0000256" key="1">
    <source>
        <dbReference type="ARBA" id="ARBA00022723"/>
    </source>
</evidence>
<keyword evidence="3" id="KW-0862">Zinc</keyword>
<dbReference type="AlphaFoldDB" id="A0A0C3CG15"/>
<feature type="domain" description="RanBP2-type" evidence="6">
    <location>
        <begin position="309"/>
        <end position="341"/>
    </location>
</feature>
<evidence type="ECO:0008006" key="10">
    <source>
        <dbReference type="Google" id="ProtNLM"/>
    </source>
</evidence>
<feature type="domain" description="WLM" evidence="7">
    <location>
        <begin position="1"/>
        <end position="198"/>
    </location>
</feature>
<accession>A0A0C3CG15</accession>
<evidence type="ECO:0000313" key="8">
    <source>
        <dbReference type="EMBL" id="KIM88687.1"/>
    </source>
</evidence>
<feature type="region of interest" description="Disordered" evidence="5">
    <location>
        <begin position="227"/>
        <end position="310"/>
    </location>
</feature>
<dbReference type="Gene3D" id="2.30.30.380">
    <property type="entry name" value="Zn-finger domain of Sec23/24"/>
    <property type="match status" value="1"/>
</dbReference>
<gene>
    <name evidence="8" type="ORF">PILCRDRAFT_813662</name>
</gene>
<dbReference type="GO" id="GO:0008270">
    <property type="term" value="F:zinc ion binding"/>
    <property type="evidence" value="ECO:0007669"/>
    <property type="project" value="UniProtKB-KW"/>
</dbReference>
<feature type="compositionally biased region" description="Basic and acidic residues" evidence="5">
    <location>
        <begin position="209"/>
        <end position="221"/>
    </location>
</feature>
<evidence type="ECO:0000313" key="9">
    <source>
        <dbReference type="Proteomes" id="UP000054166"/>
    </source>
</evidence>
<dbReference type="Proteomes" id="UP000054166">
    <property type="component" value="Unassembled WGS sequence"/>
</dbReference>
<evidence type="ECO:0000256" key="3">
    <source>
        <dbReference type="ARBA" id="ARBA00022833"/>
    </source>
</evidence>
<feature type="compositionally biased region" description="Polar residues" evidence="5">
    <location>
        <begin position="261"/>
        <end position="287"/>
    </location>
</feature>
<evidence type="ECO:0000259" key="7">
    <source>
        <dbReference type="PROSITE" id="PS51397"/>
    </source>
</evidence>
<sequence>MSTDKFVLSYTHLKDRPKSDQALPLLQKIASLVKPIMRKHGWVLPVLSEFFPDSPNLVDVNGGEKILLRLRPAWAQDTFYEEDFIVRTMLHELTHNVHGPHDEKFDKILAGLEEEYEALQRSGYAGEGFYSKGHRVGENISHDLPPHLAKAKALEAAEKRRRIGVMLGGGGRLGGRGAARRGMTPRELAAEAAERRARYEKACGSGELAQREADKASKDSIEDKAIDLTSDGEDSDPDIVILDRPPSVPGSSKIAVPQSKKIATSTSIPNAPTSKSNRSLAVQSHPSSARERPAPYPKTPTTSKATSSSSGAQAEWSCPACTLFNGPLTLQCAACLSNRSPDSSAGWTCLACGEGGMPHEFWTCRFCGSIKTESVLS</sequence>
<dbReference type="PROSITE" id="PS50199">
    <property type="entry name" value="ZF_RANBP2_2"/>
    <property type="match status" value="1"/>
</dbReference>
<dbReference type="InterPro" id="IPR036443">
    <property type="entry name" value="Znf_RanBP2_sf"/>
</dbReference>
<dbReference type="GO" id="GO:0008237">
    <property type="term" value="F:metallopeptidase activity"/>
    <property type="evidence" value="ECO:0007669"/>
    <property type="project" value="TreeGrafter"/>
</dbReference>
<feature type="region of interest" description="Disordered" evidence="5">
    <location>
        <begin position="202"/>
        <end position="221"/>
    </location>
</feature>
<reference evidence="8 9" key="1">
    <citation type="submission" date="2014-04" db="EMBL/GenBank/DDBJ databases">
        <authorList>
            <consortium name="DOE Joint Genome Institute"/>
            <person name="Kuo A."/>
            <person name="Tarkka M."/>
            <person name="Buscot F."/>
            <person name="Kohler A."/>
            <person name="Nagy L.G."/>
            <person name="Floudas D."/>
            <person name="Copeland A."/>
            <person name="Barry K.W."/>
            <person name="Cichocki N."/>
            <person name="Veneault-Fourrey C."/>
            <person name="LaButti K."/>
            <person name="Lindquist E.A."/>
            <person name="Lipzen A."/>
            <person name="Lundell T."/>
            <person name="Morin E."/>
            <person name="Murat C."/>
            <person name="Sun H."/>
            <person name="Tunlid A."/>
            <person name="Henrissat B."/>
            <person name="Grigoriev I.V."/>
            <person name="Hibbett D.S."/>
            <person name="Martin F."/>
            <person name="Nordberg H.P."/>
            <person name="Cantor M.N."/>
            <person name="Hua S.X."/>
        </authorList>
    </citation>
    <scope>NUCLEOTIDE SEQUENCE [LARGE SCALE GENOMIC DNA]</scope>
    <source>
        <strain evidence="8 9">F 1598</strain>
    </source>
</reference>
<dbReference type="PANTHER" id="PTHR46622">
    <property type="entry name" value="DNA-DEPENDENT METALLOPROTEASE WSS1"/>
    <property type="match status" value="1"/>
</dbReference>
<evidence type="ECO:0000256" key="5">
    <source>
        <dbReference type="SAM" id="MobiDB-lite"/>
    </source>
</evidence>
<keyword evidence="1" id="KW-0479">Metal-binding</keyword>
<dbReference type="HOGENOM" id="CLU_023057_1_1_1"/>
<organism evidence="8 9">
    <name type="scientific">Piloderma croceum (strain F 1598)</name>
    <dbReference type="NCBI Taxonomy" id="765440"/>
    <lineage>
        <taxon>Eukaryota</taxon>
        <taxon>Fungi</taxon>
        <taxon>Dikarya</taxon>
        <taxon>Basidiomycota</taxon>
        <taxon>Agaricomycotina</taxon>
        <taxon>Agaricomycetes</taxon>
        <taxon>Agaricomycetidae</taxon>
        <taxon>Atheliales</taxon>
        <taxon>Atheliaceae</taxon>
        <taxon>Piloderma</taxon>
    </lineage>
</organism>
<keyword evidence="9" id="KW-1185">Reference proteome</keyword>
<keyword evidence="2 4" id="KW-0863">Zinc-finger</keyword>
<protein>
    <recommendedName>
        <fullName evidence="10">WLM domain-containing protein</fullName>
    </recommendedName>
</protein>
<dbReference type="OrthoDB" id="261960at2759"/>
<feature type="compositionally biased region" description="Low complexity" evidence="5">
    <location>
        <begin position="299"/>
        <end position="310"/>
    </location>
</feature>
<dbReference type="InterPro" id="IPR053000">
    <property type="entry name" value="WSS1-like_metalloprotease"/>
</dbReference>
<reference evidence="9" key="2">
    <citation type="submission" date="2015-01" db="EMBL/GenBank/DDBJ databases">
        <title>Evolutionary Origins and Diversification of the Mycorrhizal Mutualists.</title>
        <authorList>
            <consortium name="DOE Joint Genome Institute"/>
            <consortium name="Mycorrhizal Genomics Consortium"/>
            <person name="Kohler A."/>
            <person name="Kuo A."/>
            <person name="Nagy L.G."/>
            <person name="Floudas D."/>
            <person name="Copeland A."/>
            <person name="Barry K.W."/>
            <person name="Cichocki N."/>
            <person name="Veneault-Fourrey C."/>
            <person name="LaButti K."/>
            <person name="Lindquist E.A."/>
            <person name="Lipzen A."/>
            <person name="Lundell T."/>
            <person name="Morin E."/>
            <person name="Murat C."/>
            <person name="Riley R."/>
            <person name="Ohm R."/>
            <person name="Sun H."/>
            <person name="Tunlid A."/>
            <person name="Henrissat B."/>
            <person name="Grigoriev I.V."/>
            <person name="Hibbett D.S."/>
            <person name="Martin F."/>
        </authorList>
    </citation>
    <scope>NUCLEOTIDE SEQUENCE [LARGE SCALE GENOMIC DNA]</scope>
    <source>
        <strain evidence="9">F 1598</strain>
    </source>
</reference>
<dbReference type="InterPro" id="IPR001876">
    <property type="entry name" value="Znf_RanBP2"/>
</dbReference>
<proteinExistence type="predicted"/>
<dbReference type="EMBL" id="KN832976">
    <property type="protein sequence ID" value="KIM88687.1"/>
    <property type="molecule type" value="Genomic_DNA"/>
</dbReference>
<dbReference type="InterPro" id="IPR013536">
    <property type="entry name" value="WLM_dom"/>
</dbReference>
<dbReference type="GO" id="GO:0005634">
    <property type="term" value="C:nucleus"/>
    <property type="evidence" value="ECO:0007669"/>
    <property type="project" value="TreeGrafter"/>
</dbReference>